<evidence type="ECO:0000256" key="7">
    <source>
        <dbReference type="ARBA" id="ARBA00023002"/>
    </source>
</evidence>
<dbReference type="CDD" id="cd04734">
    <property type="entry name" value="OYE_like_3_FMN"/>
    <property type="match status" value="1"/>
</dbReference>
<evidence type="ECO:0000256" key="3">
    <source>
        <dbReference type="ARBA" id="ARBA00011048"/>
    </source>
</evidence>
<sequence length="664" mass="72885">MYKEKNVGSKTSFKNLYSPLKIGSREVKNRIVSTAHAVGFDDGVLNEKHVRYHERKAKGGAGLIMTFGSASVYKESSASYGSVSLWNPENEPYLKDLAERVHAQGALIMSQATHMGRRGTSVVDGRPVHAPSAVPEGVHREIPHVMRTEEIPPIVRAFADSAVRLERCGWDGIEITSFGGHLIEQFWSPKINNRTDRYGGDFEGRMRFTVEVVKAVREAVSSNFIIGFRMAGDLHTKDLGLDETDMLEIAKKLDSLDCIDLFNISGGTGATYRAQAAVVPGDTFKRGVFNHLAKRMKEQLSVPIIAAGRNLDPHQAEDALVAEDCDLVGMTRAIIADPDMPNLAQKGELSKIRPCIACNEGCIGRVYSGMSMICTVNPAIADDSLDDFEPAKKKRQVVVVGGGPSGMEAARVAAIRGHNVVVLERTGSLGGKVSTASIAKERPHYGRHIEWLKKELERLNVEVHTNTKGTIDSILEFHPDAVVLAIGSTPILPQEVSEGDARFVTDIDLLNRKINVGSDSKVLIYDREGKYRGGSIANFAAKEGALKVELATPIWSVCEDLDEMQKAEMYRLLAKNNIKLSPNQYLSSQEGDRFFLQDIWSGDERTLEEKEIIVLVGYELGDNKLYEELSSNAPKMEVQLIGDAVSPRRLSDAVSEGVRVGNVL</sequence>
<comment type="cofactor">
    <cofactor evidence="2">
        <name>[4Fe-4S] cluster</name>
        <dbReference type="ChEBI" id="CHEBI:49883"/>
    </cofactor>
</comment>
<dbReference type="SUPFAM" id="SSF51971">
    <property type="entry name" value="Nucleotide-binding domain"/>
    <property type="match status" value="1"/>
</dbReference>
<evidence type="ECO:0000256" key="6">
    <source>
        <dbReference type="ARBA" id="ARBA00022723"/>
    </source>
</evidence>
<dbReference type="Proteomes" id="UP001059773">
    <property type="component" value="Chromosome"/>
</dbReference>
<feature type="domain" description="NADH:flavin oxidoreductase/NADH oxidase N-terminal" evidence="10">
    <location>
        <begin position="16"/>
        <end position="347"/>
    </location>
</feature>
<keyword evidence="12" id="KW-1185">Reference proteome</keyword>
<organism evidence="11 12">
    <name type="scientific">Oceanobacillus jeddahense</name>
    <dbReference type="NCBI Taxonomy" id="1462527"/>
    <lineage>
        <taxon>Bacteria</taxon>
        <taxon>Bacillati</taxon>
        <taxon>Bacillota</taxon>
        <taxon>Bacilli</taxon>
        <taxon>Bacillales</taxon>
        <taxon>Bacillaceae</taxon>
        <taxon>Oceanobacillus</taxon>
    </lineage>
</organism>
<evidence type="ECO:0000313" key="12">
    <source>
        <dbReference type="Proteomes" id="UP001059773"/>
    </source>
</evidence>
<dbReference type="InterPro" id="IPR013785">
    <property type="entry name" value="Aldolase_TIM"/>
</dbReference>
<protein>
    <submittedName>
        <fullName evidence="11">FAD-dependent oxidoreductase</fullName>
    </submittedName>
</protein>
<accession>A0ABY5JVS3</accession>
<keyword evidence="4" id="KW-0285">Flavoprotein</keyword>
<dbReference type="Gene3D" id="3.40.50.720">
    <property type="entry name" value="NAD(P)-binding Rossmann-like Domain"/>
    <property type="match status" value="1"/>
</dbReference>
<evidence type="ECO:0000256" key="4">
    <source>
        <dbReference type="ARBA" id="ARBA00022630"/>
    </source>
</evidence>
<keyword evidence="8" id="KW-0408">Iron</keyword>
<evidence type="ECO:0000256" key="1">
    <source>
        <dbReference type="ARBA" id="ARBA00001917"/>
    </source>
</evidence>
<keyword evidence="5" id="KW-0288">FMN</keyword>
<dbReference type="SUPFAM" id="SSF51905">
    <property type="entry name" value="FAD/NAD(P)-binding domain"/>
    <property type="match status" value="1"/>
</dbReference>
<dbReference type="Pfam" id="PF12831">
    <property type="entry name" value="FAD_oxidored"/>
    <property type="match status" value="1"/>
</dbReference>
<evidence type="ECO:0000256" key="9">
    <source>
        <dbReference type="ARBA" id="ARBA00023014"/>
    </source>
</evidence>
<evidence type="ECO:0000256" key="2">
    <source>
        <dbReference type="ARBA" id="ARBA00001966"/>
    </source>
</evidence>
<dbReference type="PANTHER" id="PTHR42917:SF2">
    <property type="entry name" value="2,4-DIENOYL-COA REDUCTASE [(2E)-ENOYL-COA-PRODUCING]"/>
    <property type="match status" value="1"/>
</dbReference>
<evidence type="ECO:0000259" key="10">
    <source>
        <dbReference type="Pfam" id="PF00724"/>
    </source>
</evidence>
<dbReference type="SUPFAM" id="SSF51395">
    <property type="entry name" value="FMN-linked oxidoreductases"/>
    <property type="match status" value="1"/>
</dbReference>
<dbReference type="InterPro" id="IPR001155">
    <property type="entry name" value="OxRdtase_FMN_N"/>
</dbReference>
<proteinExistence type="inferred from homology"/>
<gene>
    <name evidence="11" type="ORF">NP439_04080</name>
</gene>
<dbReference type="Gene3D" id="3.20.20.70">
    <property type="entry name" value="Aldolase class I"/>
    <property type="match status" value="1"/>
</dbReference>
<name>A0ABY5JVS3_9BACI</name>
<evidence type="ECO:0000256" key="8">
    <source>
        <dbReference type="ARBA" id="ARBA00023004"/>
    </source>
</evidence>
<dbReference type="Pfam" id="PF00724">
    <property type="entry name" value="Oxidored_FMN"/>
    <property type="match status" value="1"/>
</dbReference>
<dbReference type="EMBL" id="CP101914">
    <property type="protein sequence ID" value="UUI03880.1"/>
    <property type="molecule type" value="Genomic_DNA"/>
</dbReference>
<dbReference type="InterPro" id="IPR036188">
    <property type="entry name" value="FAD/NAD-bd_sf"/>
</dbReference>
<keyword evidence="6" id="KW-0479">Metal-binding</keyword>
<dbReference type="Gene3D" id="3.50.50.60">
    <property type="entry name" value="FAD/NAD(P)-binding domain"/>
    <property type="match status" value="1"/>
</dbReference>
<evidence type="ECO:0000256" key="5">
    <source>
        <dbReference type="ARBA" id="ARBA00022643"/>
    </source>
</evidence>
<dbReference type="RefSeq" id="WP_256708893.1">
    <property type="nucleotide sequence ID" value="NZ_CP101914.1"/>
</dbReference>
<keyword evidence="7" id="KW-0560">Oxidoreductase</keyword>
<reference evidence="11" key="1">
    <citation type="submission" date="2022-07" db="EMBL/GenBank/DDBJ databases">
        <title>FELIX.</title>
        <authorList>
            <person name="Wan K.H."/>
            <person name="Park S."/>
            <person name="Lawrence Q."/>
            <person name="Eichenberger J.P."/>
            <person name="Booth B.W."/>
            <person name="Piaggio A.J."/>
            <person name="Chandler J.C."/>
            <person name="Franklin A.B."/>
            <person name="Celniker S.E."/>
        </authorList>
    </citation>
    <scope>NUCLEOTIDE SEQUENCE</scope>
    <source>
        <strain evidence="11">QA-1986 374</strain>
    </source>
</reference>
<dbReference type="InterPro" id="IPR051793">
    <property type="entry name" value="NADH:flavin_oxidoreductase"/>
</dbReference>
<comment type="similarity">
    <text evidence="3">In the N-terminal section; belongs to the NADH:flavin oxidoreductase/NADH oxidase family.</text>
</comment>
<comment type="cofactor">
    <cofactor evidence="1">
        <name>FMN</name>
        <dbReference type="ChEBI" id="CHEBI:58210"/>
    </cofactor>
</comment>
<dbReference type="PANTHER" id="PTHR42917">
    <property type="entry name" value="2,4-DIENOYL-COA REDUCTASE"/>
    <property type="match status" value="1"/>
</dbReference>
<keyword evidence="9" id="KW-0411">Iron-sulfur</keyword>
<evidence type="ECO:0000313" key="11">
    <source>
        <dbReference type="EMBL" id="UUI03880.1"/>
    </source>
</evidence>